<proteinExistence type="predicted"/>
<evidence type="ECO:0000313" key="3">
    <source>
        <dbReference type="Proteomes" id="UP000601435"/>
    </source>
</evidence>
<sequence>VLHAAACAGIATPGSRGSPTGRLGPRDRPRIHHGLYLAILGVQQDALRAPSCHGPGLVLLWWYLRGALRCCG</sequence>
<feature type="non-terminal residue" evidence="2">
    <location>
        <position position="1"/>
    </location>
</feature>
<feature type="region of interest" description="Disordered" evidence="1">
    <location>
        <begin position="1"/>
        <end position="28"/>
    </location>
</feature>
<evidence type="ECO:0000256" key="1">
    <source>
        <dbReference type="SAM" id="MobiDB-lite"/>
    </source>
</evidence>
<dbReference type="AlphaFoldDB" id="A0A813CKG1"/>
<protein>
    <submittedName>
        <fullName evidence="2">Uncharacterized protein</fullName>
    </submittedName>
</protein>
<dbReference type="Proteomes" id="UP000601435">
    <property type="component" value="Unassembled WGS sequence"/>
</dbReference>
<comment type="caution">
    <text evidence="2">The sequence shown here is derived from an EMBL/GenBank/DDBJ whole genome shotgun (WGS) entry which is preliminary data.</text>
</comment>
<name>A0A813CKG1_9DINO</name>
<organism evidence="2 3">
    <name type="scientific">Symbiodinium necroappetens</name>
    <dbReference type="NCBI Taxonomy" id="1628268"/>
    <lineage>
        <taxon>Eukaryota</taxon>
        <taxon>Sar</taxon>
        <taxon>Alveolata</taxon>
        <taxon>Dinophyceae</taxon>
        <taxon>Suessiales</taxon>
        <taxon>Symbiodiniaceae</taxon>
        <taxon>Symbiodinium</taxon>
    </lineage>
</organism>
<keyword evidence="3" id="KW-1185">Reference proteome</keyword>
<evidence type="ECO:0000313" key="2">
    <source>
        <dbReference type="EMBL" id="CAE7944933.1"/>
    </source>
</evidence>
<gene>
    <name evidence="2" type="ORF">SNEC2469_LOCUS35449</name>
</gene>
<dbReference type="EMBL" id="CAJNJA010102641">
    <property type="protein sequence ID" value="CAE7944933.1"/>
    <property type="molecule type" value="Genomic_DNA"/>
</dbReference>
<accession>A0A813CKG1</accession>
<reference evidence="2" key="1">
    <citation type="submission" date="2021-02" db="EMBL/GenBank/DDBJ databases">
        <authorList>
            <person name="Dougan E. K."/>
            <person name="Rhodes N."/>
            <person name="Thang M."/>
            <person name="Chan C."/>
        </authorList>
    </citation>
    <scope>NUCLEOTIDE SEQUENCE</scope>
</reference>
<feature type="non-terminal residue" evidence="2">
    <location>
        <position position="72"/>
    </location>
</feature>